<dbReference type="AlphaFoldDB" id="A0A2M7S6D4"/>
<dbReference type="InterPro" id="IPR016024">
    <property type="entry name" value="ARM-type_fold"/>
</dbReference>
<dbReference type="Gene3D" id="3.50.50.60">
    <property type="entry name" value="FAD/NAD(P)-binding domain"/>
    <property type="match status" value="1"/>
</dbReference>
<dbReference type="InterPro" id="IPR011989">
    <property type="entry name" value="ARM-like"/>
</dbReference>
<dbReference type="PANTHER" id="PTHR43498">
    <property type="entry name" value="FERREDOXIN:COB-COM HETERODISULFIDE REDUCTASE SUBUNIT A"/>
    <property type="match status" value="1"/>
</dbReference>
<dbReference type="Pfam" id="PF12831">
    <property type="entry name" value="FAD_oxidored"/>
    <property type="match status" value="3"/>
</dbReference>
<dbReference type="InterPro" id="IPR036188">
    <property type="entry name" value="FAD/NAD-bd_sf"/>
</dbReference>
<evidence type="ECO:0000256" key="3">
    <source>
        <dbReference type="ARBA" id="ARBA00023002"/>
    </source>
</evidence>
<organism evidence="7 8">
    <name type="scientific">Candidatus Desantisbacteria bacterium CG_4_10_14_0_8_um_filter_48_22</name>
    <dbReference type="NCBI Taxonomy" id="1974543"/>
    <lineage>
        <taxon>Bacteria</taxon>
        <taxon>Candidatus Desantisiibacteriota</taxon>
    </lineage>
</organism>
<name>A0A2M7S6D4_9BACT</name>
<dbReference type="EMBL" id="PFMR01000293">
    <property type="protein sequence ID" value="PIZ14913.1"/>
    <property type="molecule type" value="Genomic_DNA"/>
</dbReference>
<keyword evidence="2" id="KW-0479">Metal-binding</keyword>
<dbReference type="Gene3D" id="1.25.10.10">
    <property type="entry name" value="Leucine-rich Repeat Variant"/>
    <property type="match status" value="1"/>
</dbReference>
<comment type="caution">
    <text evidence="7">The sequence shown here is derived from an EMBL/GenBank/DDBJ whole genome shotgun (WGS) entry which is preliminary data.</text>
</comment>
<dbReference type="Pfam" id="PF13646">
    <property type="entry name" value="HEAT_2"/>
    <property type="match status" value="1"/>
</dbReference>
<keyword evidence="6" id="KW-0812">Transmembrane</keyword>
<protein>
    <recommendedName>
        <fullName evidence="9">FAD-dependent oxidoreductase</fullName>
    </recommendedName>
</protein>
<dbReference type="SUPFAM" id="SSF48371">
    <property type="entry name" value="ARM repeat"/>
    <property type="match status" value="1"/>
</dbReference>
<keyword evidence="4" id="KW-0408">Iron</keyword>
<feature type="transmembrane region" description="Helical" evidence="6">
    <location>
        <begin position="28"/>
        <end position="47"/>
    </location>
</feature>
<evidence type="ECO:0000256" key="5">
    <source>
        <dbReference type="ARBA" id="ARBA00023014"/>
    </source>
</evidence>
<evidence type="ECO:0000256" key="6">
    <source>
        <dbReference type="SAM" id="Phobius"/>
    </source>
</evidence>
<evidence type="ECO:0000256" key="2">
    <source>
        <dbReference type="ARBA" id="ARBA00022723"/>
    </source>
</evidence>
<dbReference type="GO" id="GO:0051539">
    <property type="term" value="F:4 iron, 4 sulfur cluster binding"/>
    <property type="evidence" value="ECO:0007669"/>
    <property type="project" value="UniProtKB-KW"/>
</dbReference>
<proteinExistence type="predicted"/>
<evidence type="ECO:0000313" key="8">
    <source>
        <dbReference type="Proteomes" id="UP000229307"/>
    </source>
</evidence>
<dbReference type="SUPFAM" id="SSF51905">
    <property type="entry name" value="FAD/NAD(P)-binding domain"/>
    <property type="match status" value="2"/>
</dbReference>
<accession>A0A2M7S6D4</accession>
<sequence>MIHEVMMSKKLTNDVRRMTRPANVAGKLFDVIIAGGGLCGIGAALALKNNPTLKKGERGGFNKILILERRLSPGWEVCSALSTDLGADNTFVTSVLKERLTSMGGLKNNRVDPPMFEFLLNALLEEKNIDILLCAHPMQVTVKGDLVTAIIAGTKSGEMSFGAKIFIDATEEALLWKQTGVPFTDNDPPPAARQAVFFNNIEQEITSPVLPGDFAEAKNIVIRPSVWQKEACAEFDIPSGSISSCRLATFSIISFIREKVPQLKDAIVTHTGFEPLPMDAVSCPNTGAESHPYFRNLFAAGLWAVPDTRKRQRSATLAGRIQIGEKAGMLTSNVRIKPVKPSGAELLSKPATAEADVVVAGGGTAGAIAAIAAARQNANVILIETSTVLGGIGTGGGIHGYCVGAPGGLQDEVDAAVEKVSPVFSGKHSAQGFHPEAKKFALEQMARDAGVQIIYSSLVVGVCEKKGRRIKRVIAATPSGRTVFSAKAFVDCTGDADIAVMAGAPFTIGRESDEVPHCYSQSGGHLDKNGNMEMINFDAGWADPFDAFDLTASRRKGLKCLEQRFPAQNRLLYIAPILGVRQSRQIAGDYRLTLADEILARRFEDCVGFMKTFYENHANDIENQSDEGVLWMWVLGNFFKPIGCEIPYRCMLPKNVEGLLVACRAVSVTMDAHYGFRMMRDLQRIGEAAGIAAAISARLGKTPRQLDVKLVQEQLKKTGALDEKFRPVPLIPENFRNDTSRLAETGEPKDIIYPLAISGKSAVPALLKILETAKPENKFLPAVALAMLKRKEAVRELVKNVVERNPARVQENGAAPRWKSAIVMLGRAGSPEALPALLGVLEDKNADADALIAALRAMGRIKNRKAVPMILKFLKRKDIPQIRKFQVSCAGVAPVEEDVLWQIELAAAEALAALGKPQPSIIRKYLDHPRSYVRRYAAKIKGT</sequence>
<dbReference type="PANTHER" id="PTHR43498:SF1">
    <property type="entry name" value="COB--COM HETERODISULFIDE REDUCTASE IRON-SULFUR SUBUNIT A"/>
    <property type="match status" value="1"/>
</dbReference>
<dbReference type="InterPro" id="IPR039650">
    <property type="entry name" value="HdrA-like"/>
</dbReference>
<evidence type="ECO:0000313" key="7">
    <source>
        <dbReference type="EMBL" id="PIZ14913.1"/>
    </source>
</evidence>
<gene>
    <name evidence="7" type="ORF">COY52_10695</name>
</gene>
<evidence type="ECO:0008006" key="9">
    <source>
        <dbReference type="Google" id="ProtNLM"/>
    </source>
</evidence>
<evidence type="ECO:0000256" key="4">
    <source>
        <dbReference type="ARBA" id="ARBA00023004"/>
    </source>
</evidence>
<keyword evidence="3" id="KW-0560">Oxidoreductase</keyword>
<dbReference type="GO" id="GO:0046872">
    <property type="term" value="F:metal ion binding"/>
    <property type="evidence" value="ECO:0007669"/>
    <property type="project" value="UniProtKB-KW"/>
</dbReference>
<keyword evidence="6" id="KW-1133">Transmembrane helix</keyword>
<keyword evidence="5" id="KW-0411">Iron-sulfur</keyword>
<keyword evidence="1" id="KW-0004">4Fe-4S</keyword>
<keyword evidence="6" id="KW-0472">Membrane</keyword>
<dbReference type="Proteomes" id="UP000229307">
    <property type="component" value="Unassembled WGS sequence"/>
</dbReference>
<evidence type="ECO:0000256" key="1">
    <source>
        <dbReference type="ARBA" id="ARBA00022485"/>
    </source>
</evidence>
<dbReference type="GO" id="GO:0016491">
    <property type="term" value="F:oxidoreductase activity"/>
    <property type="evidence" value="ECO:0007669"/>
    <property type="project" value="UniProtKB-KW"/>
</dbReference>
<reference evidence="8" key="1">
    <citation type="submission" date="2017-09" db="EMBL/GenBank/DDBJ databases">
        <title>Depth-based differentiation of microbial function through sediment-hosted aquifers and enrichment of novel symbionts in the deep terrestrial subsurface.</title>
        <authorList>
            <person name="Probst A.J."/>
            <person name="Ladd B."/>
            <person name="Jarett J.K."/>
            <person name="Geller-Mcgrath D.E."/>
            <person name="Sieber C.M.K."/>
            <person name="Emerson J.B."/>
            <person name="Anantharaman K."/>
            <person name="Thomas B.C."/>
            <person name="Malmstrom R."/>
            <person name="Stieglmeier M."/>
            <person name="Klingl A."/>
            <person name="Woyke T."/>
            <person name="Ryan C.M."/>
            <person name="Banfield J.F."/>
        </authorList>
    </citation>
    <scope>NUCLEOTIDE SEQUENCE [LARGE SCALE GENOMIC DNA]</scope>
</reference>